<dbReference type="OrthoDB" id="9788468at2"/>
<feature type="domain" description="VOC" evidence="1">
    <location>
        <begin position="3"/>
        <end position="129"/>
    </location>
</feature>
<organism evidence="2 3">
    <name type="scientific">Flavobacterium suncheonense GH29-5 = DSM 17707</name>
    <dbReference type="NCBI Taxonomy" id="1121899"/>
    <lineage>
        <taxon>Bacteria</taxon>
        <taxon>Pseudomonadati</taxon>
        <taxon>Bacteroidota</taxon>
        <taxon>Flavobacteriia</taxon>
        <taxon>Flavobacteriales</taxon>
        <taxon>Flavobacteriaceae</taxon>
        <taxon>Flavobacterium</taxon>
    </lineage>
</organism>
<dbReference type="Pfam" id="PF12681">
    <property type="entry name" value="Glyoxalase_2"/>
    <property type="match status" value="1"/>
</dbReference>
<evidence type="ECO:0000313" key="2">
    <source>
        <dbReference type="EMBL" id="KGO90593.1"/>
    </source>
</evidence>
<evidence type="ECO:0000259" key="1">
    <source>
        <dbReference type="PROSITE" id="PS51819"/>
    </source>
</evidence>
<dbReference type="RefSeq" id="WP_026979689.1">
    <property type="nucleotide sequence ID" value="NZ_AUCZ01000004.1"/>
</dbReference>
<dbReference type="Proteomes" id="UP000030121">
    <property type="component" value="Unassembled WGS sequence"/>
</dbReference>
<proteinExistence type="predicted"/>
<dbReference type="InterPro" id="IPR025870">
    <property type="entry name" value="Glyoxalase-like_dom"/>
</dbReference>
<accession>A0A0A2MGL5</accession>
<name>A0A0A2MGL5_9FLAO</name>
<comment type="caution">
    <text evidence="2">The sequence shown here is derived from an EMBL/GenBank/DDBJ whole genome shotgun (WGS) entry which is preliminary data.</text>
</comment>
<evidence type="ECO:0000313" key="3">
    <source>
        <dbReference type="Proteomes" id="UP000030121"/>
    </source>
</evidence>
<dbReference type="STRING" id="1121899.GCA_000430025_00928"/>
<dbReference type="Gene3D" id="3.30.720.120">
    <property type="match status" value="1"/>
</dbReference>
<dbReference type="AlphaFoldDB" id="A0A0A2MGL5"/>
<dbReference type="EMBL" id="JRLW01000001">
    <property type="protein sequence ID" value="KGO90593.1"/>
    <property type="molecule type" value="Genomic_DNA"/>
</dbReference>
<dbReference type="SUPFAM" id="SSF54593">
    <property type="entry name" value="Glyoxalase/Bleomycin resistance protein/Dihydroxybiphenyl dioxygenase"/>
    <property type="match status" value="1"/>
</dbReference>
<keyword evidence="2" id="KW-0456">Lyase</keyword>
<sequence length="130" mass="14684">MKQILASEFILYVDNQESTSRFYEAVFRTKPTLEVPGMTEFTLSETLKIGLMPNSGIAKILTPKTVHPEKGNGIPRCEFYFYVTDLQFEFDNAVKAGAKIISDIEDRNWGDRVGYVADLDGHIIAFAEKL</sequence>
<dbReference type="InterPro" id="IPR029068">
    <property type="entry name" value="Glyas_Bleomycin-R_OHBP_Dase"/>
</dbReference>
<dbReference type="Gene3D" id="3.30.720.110">
    <property type="match status" value="1"/>
</dbReference>
<dbReference type="GO" id="GO:0016829">
    <property type="term" value="F:lyase activity"/>
    <property type="evidence" value="ECO:0007669"/>
    <property type="project" value="UniProtKB-KW"/>
</dbReference>
<dbReference type="PROSITE" id="PS51819">
    <property type="entry name" value="VOC"/>
    <property type="match status" value="1"/>
</dbReference>
<reference evidence="2 3" key="1">
    <citation type="submission" date="2013-09" db="EMBL/GenBank/DDBJ databases">
        <authorList>
            <person name="Zeng Z."/>
            <person name="Chen C."/>
        </authorList>
    </citation>
    <scope>NUCLEOTIDE SEQUENCE [LARGE SCALE GENOMIC DNA]</scope>
    <source>
        <strain evidence="2 3">GH29-5</strain>
    </source>
</reference>
<protein>
    <submittedName>
        <fullName evidence="2">Lactoylglutathione lyase</fullName>
    </submittedName>
</protein>
<keyword evidence="3" id="KW-1185">Reference proteome</keyword>
<dbReference type="InterPro" id="IPR037523">
    <property type="entry name" value="VOC_core"/>
</dbReference>
<dbReference type="eggNOG" id="COG0346">
    <property type="taxonomic scope" value="Bacteria"/>
</dbReference>
<gene>
    <name evidence="2" type="ORF">Q764_00270</name>
</gene>